<name>A0ABU5CL41_9BACI</name>
<keyword evidence="1" id="KW-0472">Membrane</keyword>
<keyword evidence="3" id="KW-1185">Reference proteome</keyword>
<gene>
    <name evidence="2" type="ORF">P5G51_018615</name>
</gene>
<proteinExistence type="predicted"/>
<dbReference type="RefSeq" id="WP_320385147.1">
    <property type="nucleotide sequence ID" value="NZ_JAROCA020000003.1"/>
</dbReference>
<feature type="transmembrane region" description="Helical" evidence="1">
    <location>
        <begin position="20"/>
        <end position="45"/>
    </location>
</feature>
<evidence type="ECO:0000313" key="2">
    <source>
        <dbReference type="EMBL" id="MDY0407076.1"/>
    </source>
</evidence>
<sequence length="109" mass="12208">MVSMNKGISIKKVKRKRKKIGTGSVSFILIVLGLLWAFSFANFSIGDEILKSIGLPAWSNGSTGIHYSVFYALLFFIPAFVISIRRPNHFLSKTSRNISVICLQSIYCF</sequence>
<dbReference type="EMBL" id="JAROCA020000003">
    <property type="protein sequence ID" value="MDY0407076.1"/>
    <property type="molecule type" value="Genomic_DNA"/>
</dbReference>
<evidence type="ECO:0000313" key="3">
    <source>
        <dbReference type="Proteomes" id="UP001228376"/>
    </source>
</evidence>
<evidence type="ECO:0000256" key="1">
    <source>
        <dbReference type="SAM" id="Phobius"/>
    </source>
</evidence>
<organism evidence="2 3">
    <name type="scientific">Tigheibacillus jepli</name>
    <dbReference type="NCBI Taxonomy" id="3035914"/>
    <lineage>
        <taxon>Bacteria</taxon>
        <taxon>Bacillati</taxon>
        <taxon>Bacillota</taxon>
        <taxon>Bacilli</taxon>
        <taxon>Bacillales</taxon>
        <taxon>Bacillaceae</taxon>
        <taxon>Tigheibacillus</taxon>
    </lineage>
</organism>
<keyword evidence="1" id="KW-0812">Transmembrane</keyword>
<accession>A0ABU5CL41</accession>
<comment type="caution">
    <text evidence="2">The sequence shown here is derived from an EMBL/GenBank/DDBJ whole genome shotgun (WGS) entry which is preliminary data.</text>
</comment>
<protein>
    <submittedName>
        <fullName evidence="2">Uncharacterized protein</fullName>
    </submittedName>
</protein>
<reference evidence="2 3" key="1">
    <citation type="submission" date="2023-10" db="EMBL/GenBank/DDBJ databases">
        <title>179-bfca-hs.</title>
        <authorList>
            <person name="Miliotis G."/>
            <person name="Sengupta P."/>
            <person name="Hameed A."/>
            <person name="Chuvochina M."/>
            <person name="Mcdonagh F."/>
            <person name="Simpson A.C."/>
            <person name="Singh N.K."/>
            <person name="Rekha P.D."/>
            <person name="Raman K."/>
            <person name="Hugenholtz P."/>
            <person name="Venkateswaran K."/>
        </authorList>
    </citation>
    <scope>NUCLEOTIDE SEQUENCE [LARGE SCALE GENOMIC DNA]</scope>
    <source>
        <strain evidence="2 3">179-BFC-A-HS</strain>
    </source>
</reference>
<feature type="transmembrane region" description="Helical" evidence="1">
    <location>
        <begin position="65"/>
        <end position="84"/>
    </location>
</feature>
<keyword evidence="1" id="KW-1133">Transmembrane helix</keyword>
<dbReference type="Proteomes" id="UP001228376">
    <property type="component" value="Unassembled WGS sequence"/>
</dbReference>